<comment type="caution">
    <text evidence="1">The sequence shown here is derived from an EMBL/GenBank/DDBJ whole genome shotgun (WGS) entry which is preliminary data.</text>
</comment>
<accession>A0A0P8CAE9</accession>
<proteinExistence type="predicted"/>
<organism evidence="1 2">
    <name type="scientific">Candidatus Methanoperedens nitratireducens</name>
    <dbReference type="NCBI Taxonomy" id="1392998"/>
    <lineage>
        <taxon>Archaea</taxon>
        <taxon>Methanobacteriati</taxon>
        <taxon>Methanobacteriota</taxon>
        <taxon>Stenosarchaea group</taxon>
        <taxon>Methanomicrobia</taxon>
        <taxon>Methanosarcinales</taxon>
        <taxon>ANME-2 cluster</taxon>
        <taxon>Candidatus Methanoperedentaceae</taxon>
        <taxon>Candidatus Methanoperedens</taxon>
    </lineage>
</organism>
<reference evidence="1 2" key="1">
    <citation type="submission" date="2015-09" db="EMBL/GenBank/DDBJ databases">
        <title>A metagenomics-based metabolic model of nitrate-dependent anaerobic oxidation of methane by Methanoperedens-like archaea.</title>
        <authorList>
            <person name="Arshad A."/>
            <person name="Speth D.R."/>
            <person name="De Graaf R.M."/>
            <person name="Op Den Camp H.J."/>
            <person name="Jetten M.S."/>
            <person name="Welte C.U."/>
        </authorList>
    </citation>
    <scope>NUCLEOTIDE SEQUENCE [LARGE SCALE GENOMIC DNA]</scope>
</reference>
<name>A0A0P8CAE9_9EURY</name>
<sequence length="364" mass="41350">MSTQMQLPIEKSENQSTDTTVEEYPIAFKALRTLQTTNLDKAILQEAKNKTEKIREIAETHPDIIIRSGTLPPGYIVSYHLKGGSIMSKHVSETEFIQKIKRAIPKEIRNKHDYFRGVITRELDRYTVCVGPNFRFCPIKNIDDIVKLFEISKTEGMGKQNISIASVIDGLLENKDIINTHAEELGIIERIENKEQLVKKIRFIPLIFDMSFNSPVMGIDSQAVSKIKVEMENEFKAEIEGDLKNRMQKVLKTLSASITTVKNNKGKTLHKRTQKALMHNLMEIENLNITESEEIKNMINLSKALTEALSTQDKYIPKTTTCDLTMTTPEEIFAEAFRKTAPVNGTSKEDVSLSKTIEELIAQF</sequence>
<dbReference type="AlphaFoldDB" id="A0A0P8CAE9"/>
<protein>
    <submittedName>
        <fullName evidence="1">Uncharacterized protein</fullName>
    </submittedName>
</protein>
<gene>
    <name evidence="1" type="ORF">MPEBLZ_01645</name>
</gene>
<evidence type="ECO:0000313" key="2">
    <source>
        <dbReference type="Proteomes" id="UP000050360"/>
    </source>
</evidence>
<dbReference type="EMBL" id="LKCM01000128">
    <property type="protein sequence ID" value="KPQ43771.1"/>
    <property type="molecule type" value="Genomic_DNA"/>
</dbReference>
<dbReference type="Proteomes" id="UP000050360">
    <property type="component" value="Unassembled WGS sequence"/>
</dbReference>
<evidence type="ECO:0000313" key="1">
    <source>
        <dbReference type="EMBL" id="KPQ43771.1"/>
    </source>
</evidence>